<evidence type="ECO:0000256" key="2">
    <source>
        <dbReference type="RuleBase" id="RU003694"/>
    </source>
</evidence>
<accession>A0A2X4ULS6</accession>
<protein>
    <submittedName>
        <fullName evidence="4 5">Polyketide synthase</fullName>
    </submittedName>
</protein>
<gene>
    <name evidence="5" type="primary">pksJ</name>
    <name evidence="4" type="ORF">I6G64_03345</name>
    <name evidence="5" type="ORF">NCTC12961_02193</name>
</gene>
<dbReference type="SUPFAM" id="SSF53901">
    <property type="entry name" value="Thiolase-like"/>
    <property type="match status" value="3"/>
</dbReference>
<dbReference type="InterPro" id="IPR020841">
    <property type="entry name" value="PKS_Beta-ketoAc_synthase_dom"/>
</dbReference>
<dbReference type="InterPro" id="IPR016039">
    <property type="entry name" value="Thiolase-like"/>
</dbReference>
<reference evidence="5 6" key="1">
    <citation type="submission" date="2018-06" db="EMBL/GenBank/DDBJ databases">
        <authorList>
            <consortium name="Pathogen Informatics"/>
            <person name="Doyle S."/>
        </authorList>
    </citation>
    <scope>NUCLEOTIDE SEQUENCE [LARGE SCALE GENOMIC DNA]</scope>
    <source>
        <strain evidence="5 6">NCTC12961</strain>
    </source>
</reference>
<dbReference type="EMBL" id="LS483469">
    <property type="protein sequence ID" value="SQI36548.1"/>
    <property type="molecule type" value="Genomic_DNA"/>
</dbReference>
<sequence>MSQNNRTAPLALVGIGCALPDIARFDDLLTPAQWEAGYESASLLPWSEAARPIQGRLVNDTAFDFKKFSIPPLFKLAVSRETRLALRAAEDALRTLSLPTTLRDHCDQFCATHLGSDAAYRNTTKISALRVLAEQLRAQGLPPAQVMRRLDDYKQQLAQTFGSSSHDRVGEMASSIPARIAHFSQTRGKCQTLDGADLGGLRLLQLAQDCFRYHDSRMAVLTSVQCFHHRPQAYMLLEQGVSQQVCWQEGAISLVVCPQRVASEQGWPVITLLGDLITLPGGQGQNEMQFPPPRYFSGANQVFSQIVEMVLNQRQHCGGRSFTGRSWQISVTQTHSFSPAVQDRVAIIDYQPVTAQGLDKDRFWQTLVTGDDALRTQSAEQLHPDAFLRATPQKLSTYIQRAMSFPTHRPHDVSLNKPMMPAKKLRLDVTQLYALNGCHLWSDKVRQFERIAIVVASNLSLSADRLLATTALWPDLPHSAVAIPLPAQPELTVWSWYGACGIGTAQLLAQSLGVNADCYAVEAACASSLAALHNAVRALQAGRYDAVLVGGIETATLERDLVLCSAQMMLSATRMRPFAKNADGFTPGDGGGFFILTHHPSPQAIATVEAISGSCDSHSMTAPSPQGQALAIAKTLGLAEINAQRVQYLEAHGTGTDLGDKSELQSLQGSYRRAADVPLYLGSVKYNFGHCFAGAGALSLCKVLSGLEHGQIPPTPVSELNSHLPLDDIPAEIPQQAMPWPQPDEGERQAAINAFGTGGINYHMVINQSS</sequence>
<dbReference type="EMBL" id="CP065673">
    <property type="protein sequence ID" value="QPS21471.1"/>
    <property type="molecule type" value="Genomic_DNA"/>
</dbReference>
<evidence type="ECO:0000313" key="4">
    <source>
        <dbReference type="EMBL" id="QPS21471.1"/>
    </source>
</evidence>
<evidence type="ECO:0000259" key="3">
    <source>
        <dbReference type="PROSITE" id="PS52004"/>
    </source>
</evidence>
<keyword evidence="7" id="KW-1185">Reference proteome</keyword>
<reference evidence="4 7" key="2">
    <citation type="submission" date="2020-12" db="EMBL/GenBank/DDBJ databases">
        <title>FDA dAtabase for Regulatory Grade micrObial Sequences (FDA-ARGOS): Supporting development and validation of Infectious Disease Dx tests.</title>
        <authorList>
            <person name="Sproer C."/>
            <person name="Gronow S."/>
            <person name="Severitt S."/>
            <person name="Schroder I."/>
            <person name="Tallon L."/>
            <person name="Sadzewicz L."/>
            <person name="Zhao X."/>
            <person name="Boylan J."/>
            <person name="Ott S."/>
            <person name="Bowen H."/>
            <person name="Vavikolanu K."/>
            <person name="Mehta A."/>
            <person name="Aluvathingal J."/>
            <person name="Nadendla S."/>
            <person name="Lowell S."/>
            <person name="Myers T."/>
            <person name="Yan Y."/>
            <person name="Sichtig H."/>
        </authorList>
    </citation>
    <scope>NUCLEOTIDE SEQUENCE [LARGE SCALE GENOMIC DNA]</scope>
    <source>
        <strain evidence="4 7">FDAARGOS_907</strain>
    </source>
</reference>
<comment type="similarity">
    <text evidence="2">Belongs to the thiolase-like superfamily. Beta-ketoacyl-ACP synthases family.</text>
</comment>
<keyword evidence="1 2" id="KW-0808">Transferase</keyword>
<dbReference type="SMART" id="SM00825">
    <property type="entry name" value="PKS_KS"/>
    <property type="match status" value="1"/>
</dbReference>
<dbReference type="Pfam" id="PF02801">
    <property type="entry name" value="Ketoacyl-synt_C"/>
    <property type="match status" value="1"/>
</dbReference>
<evidence type="ECO:0000313" key="5">
    <source>
        <dbReference type="EMBL" id="SQI36548.1"/>
    </source>
</evidence>
<dbReference type="RefSeq" id="WP_063199346.1">
    <property type="nucleotide sequence ID" value="NZ_CAMITG010000003.1"/>
</dbReference>
<dbReference type="PROSITE" id="PS51257">
    <property type="entry name" value="PROKAR_LIPOPROTEIN"/>
    <property type="match status" value="1"/>
</dbReference>
<dbReference type="AlphaFoldDB" id="A0A2X4ULS6"/>
<dbReference type="InterPro" id="IPR014030">
    <property type="entry name" value="Ketoacyl_synth_N"/>
</dbReference>
<dbReference type="PROSITE" id="PS52004">
    <property type="entry name" value="KS3_2"/>
    <property type="match status" value="1"/>
</dbReference>
<evidence type="ECO:0000313" key="7">
    <source>
        <dbReference type="Proteomes" id="UP000594967"/>
    </source>
</evidence>
<dbReference type="Gene3D" id="3.40.47.10">
    <property type="match status" value="2"/>
</dbReference>
<organism evidence="5 6">
    <name type="scientific">Serratia plymuthica</name>
    <dbReference type="NCBI Taxonomy" id="82996"/>
    <lineage>
        <taxon>Bacteria</taxon>
        <taxon>Pseudomonadati</taxon>
        <taxon>Pseudomonadota</taxon>
        <taxon>Gammaproteobacteria</taxon>
        <taxon>Enterobacterales</taxon>
        <taxon>Yersiniaceae</taxon>
        <taxon>Serratia</taxon>
    </lineage>
</organism>
<dbReference type="Proteomes" id="UP000594967">
    <property type="component" value="Chromosome"/>
</dbReference>
<dbReference type="GO" id="GO:0004312">
    <property type="term" value="F:fatty acid synthase activity"/>
    <property type="evidence" value="ECO:0007669"/>
    <property type="project" value="TreeGrafter"/>
</dbReference>
<dbReference type="GO" id="GO:0006633">
    <property type="term" value="P:fatty acid biosynthetic process"/>
    <property type="evidence" value="ECO:0007669"/>
    <property type="project" value="TreeGrafter"/>
</dbReference>
<evidence type="ECO:0000313" key="6">
    <source>
        <dbReference type="Proteomes" id="UP000248897"/>
    </source>
</evidence>
<dbReference type="CDD" id="cd00833">
    <property type="entry name" value="PKS"/>
    <property type="match status" value="1"/>
</dbReference>
<name>A0A2X4ULS6_SERPL</name>
<dbReference type="InterPro" id="IPR014031">
    <property type="entry name" value="Ketoacyl_synth_C"/>
</dbReference>
<dbReference type="Pfam" id="PF00109">
    <property type="entry name" value="ketoacyl-synt"/>
    <property type="match status" value="2"/>
</dbReference>
<dbReference type="InterPro" id="IPR050091">
    <property type="entry name" value="PKS_NRPS_Biosynth_Enz"/>
</dbReference>
<evidence type="ECO:0000256" key="1">
    <source>
        <dbReference type="ARBA" id="ARBA00022679"/>
    </source>
</evidence>
<proteinExistence type="inferred from homology"/>
<dbReference type="Proteomes" id="UP000248897">
    <property type="component" value="Chromosome 1"/>
</dbReference>
<dbReference type="PANTHER" id="PTHR43775">
    <property type="entry name" value="FATTY ACID SYNTHASE"/>
    <property type="match status" value="1"/>
</dbReference>
<dbReference type="PANTHER" id="PTHR43775:SF51">
    <property type="entry name" value="INACTIVE PHENOLPHTHIOCEROL SYNTHESIS POLYKETIDE SYNTHASE TYPE I PKS1-RELATED"/>
    <property type="match status" value="1"/>
</dbReference>
<feature type="domain" description="Ketosynthase family 3 (KS3)" evidence="3">
    <location>
        <begin position="342"/>
        <end position="768"/>
    </location>
</feature>